<dbReference type="PANTHER" id="PTHR14237:SF23">
    <property type="entry name" value="MOSC DOMAIN PROTEIN (AFU_ORTHOLOGUE AFUA_7G05900)"/>
    <property type="match status" value="1"/>
</dbReference>
<dbReference type="Pfam" id="PF03476">
    <property type="entry name" value="MOSC_N"/>
    <property type="match status" value="1"/>
</dbReference>
<dbReference type="STRING" id="1093900.A0A507B0J1"/>
<dbReference type="OrthoDB" id="17255at2759"/>
<dbReference type="InParanoid" id="A0A507B0J1"/>
<accession>A0A507B0J1</accession>
<evidence type="ECO:0000256" key="2">
    <source>
        <dbReference type="SAM" id="Phobius"/>
    </source>
</evidence>
<protein>
    <recommendedName>
        <fullName evidence="3">MOSC domain-containing protein</fullName>
    </recommendedName>
</protein>
<dbReference type="InterPro" id="IPR005303">
    <property type="entry name" value="MOCOS_middle"/>
</dbReference>
<sequence length="448" mass="50412">MDSILRETVAYTNLSAASILFITICGFLLPMILVYPPVPPLRSEALRETHTKLGLEPGESNLKTQFSPEHGPDKSKSPKIQSLWVYPVKSCRGIEVTKARVLPSGLMFDRIYTLAQLKSPFPVGLDSTDKEKSEHIWKFITIRQFPRMATVQVELWLPDIAKQKRKGFRTNEAFIIVRFPWQEDGIRGALSWVAAKLARGWKAQPVKEIMLPVDFPSAAEIKERGYAFEQMTIWNETVTALNMEKDLPPELARYLGVSNKLGLFRLDPARLREVTRCAPTKEVVGYQPVTGLQDAYPLHLLSLSSIQEFSKKVPKDDILRDLDVRRFRANIITSGGEPYEEESWKSIRLLPGPSSTADKCEFHVSCRTVRCRLPNVDPDTGVRHDSQPDKSLRTFRNVDEGAPKSGCLGMQLTPLFGDAKAGGGMENLIEVGMPVQILEQGEHLYIPQ</sequence>
<dbReference type="RefSeq" id="XP_030992199.1">
    <property type="nucleotide sequence ID" value="XM_031143403.1"/>
</dbReference>
<name>A0A507B0J1_9PEZI</name>
<dbReference type="GO" id="GO:0003824">
    <property type="term" value="F:catalytic activity"/>
    <property type="evidence" value="ECO:0007669"/>
    <property type="project" value="InterPro"/>
</dbReference>
<keyword evidence="2" id="KW-0472">Membrane</keyword>
<dbReference type="GO" id="GO:0030151">
    <property type="term" value="F:molybdenum ion binding"/>
    <property type="evidence" value="ECO:0007669"/>
    <property type="project" value="InterPro"/>
</dbReference>
<comment type="caution">
    <text evidence="4">The sequence shown here is derived from an EMBL/GenBank/DDBJ whole genome shotgun (WGS) entry which is preliminary data.</text>
</comment>
<dbReference type="InterPro" id="IPR011037">
    <property type="entry name" value="Pyrv_Knase-like_insert_dom_sf"/>
</dbReference>
<dbReference type="GO" id="GO:0030170">
    <property type="term" value="F:pyridoxal phosphate binding"/>
    <property type="evidence" value="ECO:0007669"/>
    <property type="project" value="InterPro"/>
</dbReference>
<organism evidence="4 5">
    <name type="scientific">Thyridium curvatum</name>
    <dbReference type="NCBI Taxonomy" id="1093900"/>
    <lineage>
        <taxon>Eukaryota</taxon>
        <taxon>Fungi</taxon>
        <taxon>Dikarya</taxon>
        <taxon>Ascomycota</taxon>
        <taxon>Pezizomycotina</taxon>
        <taxon>Sordariomycetes</taxon>
        <taxon>Sordariomycetidae</taxon>
        <taxon>Thyridiales</taxon>
        <taxon>Thyridiaceae</taxon>
        <taxon>Thyridium</taxon>
    </lineage>
</organism>
<keyword evidence="2" id="KW-1133">Transmembrane helix</keyword>
<feature type="domain" description="MOSC" evidence="3">
    <location>
        <begin position="269"/>
        <end position="438"/>
    </location>
</feature>
<feature type="region of interest" description="Disordered" evidence="1">
    <location>
        <begin position="52"/>
        <end position="78"/>
    </location>
</feature>
<dbReference type="PROSITE" id="PS51340">
    <property type="entry name" value="MOSC"/>
    <property type="match status" value="1"/>
</dbReference>
<dbReference type="AlphaFoldDB" id="A0A507B0J1"/>
<dbReference type="EMBL" id="SKBQ01000057">
    <property type="protein sequence ID" value="TPX10488.1"/>
    <property type="molecule type" value="Genomic_DNA"/>
</dbReference>
<evidence type="ECO:0000313" key="5">
    <source>
        <dbReference type="Proteomes" id="UP000319257"/>
    </source>
</evidence>
<dbReference type="Proteomes" id="UP000319257">
    <property type="component" value="Unassembled WGS sequence"/>
</dbReference>
<dbReference type="InterPro" id="IPR005302">
    <property type="entry name" value="MoCF_Sase_C"/>
</dbReference>
<dbReference type="SUPFAM" id="SSF50800">
    <property type="entry name" value="PK beta-barrel domain-like"/>
    <property type="match status" value="1"/>
</dbReference>
<reference evidence="4 5" key="1">
    <citation type="submission" date="2019-06" db="EMBL/GenBank/DDBJ databases">
        <title>Draft genome sequence of the filamentous fungus Phialemoniopsis curvata isolated from diesel fuel.</title>
        <authorList>
            <person name="Varaljay V.A."/>
            <person name="Lyon W.J."/>
            <person name="Crouch A.L."/>
            <person name="Drake C.E."/>
            <person name="Hollomon J.M."/>
            <person name="Nadeau L.J."/>
            <person name="Nunn H.S."/>
            <person name="Stevenson B.S."/>
            <person name="Bojanowski C.L."/>
            <person name="Crookes-Goodson W.J."/>
        </authorList>
    </citation>
    <scope>NUCLEOTIDE SEQUENCE [LARGE SCALE GENOMIC DNA]</scope>
    <source>
        <strain evidence="4 5">D216</strain>
    </source>
</reference>
<keyword evidence="2" id="KW-0812">Transmembrane</keyword>
<evidence type="ECO:0000313" key="4">
    <source>
        <dbReference type="EMBL" id="TPX10488.1"/>
    </source>
</evidence>
<dbReference type="GeneID" id="41975985"/>
<dbReference type="Pfam" id="PF03473">
    <property type="entry name" value="MOSC"/>
    <property type="match status" value="1"/>
</dbReference>
<evidence type="ECO:0000259" key="3">
    <source>
        <dbReference type="PROSITE" id="PS51340"/>
    </source>
</evidence>
<proteinExistence type="predicted"/>
<feature type="transmembrane region" description="Helical" evidence="2">
    <location>
        <begin position="12"/>
        <end position="35"/>
    </location>
</feature>
<evidence type="ECO:0000256" key="1">
    <source>
        <dbReference type="SAM" id="MobiDB-lite"/>
    </source>
</evidence>
<gene>
    <name evidence="4" type="ORF">E0L32_008538</name>
</gene>
<dbReference type="PANTHER" id="PTHR14237">
    <property type="entry name" value="MOLYBDOPTERIN COFACTOR SULFURASE MOSC"/>
    <property type="match status" value="1"/>
</dbReference>
<keyword evidence="5" id="KW-1185">Reference proteome</keyword>